<dbReference type="Pfam" id="PF10978">
    <property type="entry name" value="DUF2785"/>
    <property type="match status" value="1"/>
</dbReference>
<sequence length="269" mass="31349">MEEIVKILFDKLERSDSDYTNLEVQWLYEHIGDENPEIRDSLVFISLASGLVEEKFTLEQAEFLAKSAKEEDILFYNIQKGLPYTVTRIFAALLYGFLVRVDGDSNSSYHKFMTESERNYYLNSVLNYLKEEKDFTDFDVKYGWVHGLAHAGDYLGQVIKHPNTNREFVLEAFEIVINIFQNLEYGLTEKEEARLAFPFVEAMLENKIIQEKLSQLVANRVFPVAKGGRHRGRFAYEKFLSAIYFALESKGILEEKLKIELLNILKEYC</sequence>
<proteinExistence type="predicted"/>
<reference evidence="2" key="1">
    <citation type="submission" date="2016-09" db="EMBL/GenBank/DDBJ databases">
        <title>Draft genome sequence of a novel species of the family Streptococcaceae isolated from flowers.</title>
        <authorList>
            <person name="Chuah L.-O."/>
            <person name="Yap K.-P."/>
            <person name="Thong K.L."/>
            <person name="Liong M.T."/>
            <person name="Ahmad R."/>
            <person name="Rusul G."/>
        </authorList>
    </citation>
    <scope>NUCLEOTIDE SEQUENCE [LARGE SCALE GENOMIC DNA]</scope>
    <source>
        <strain evidence="2">DF1</strain>
    </source>
</reference>
<dbReference type="STRING" id="1859473.BG261_06915"/>
<dbReference type="OrthoDB" id="7619731at2"/>
<dbReference type="AlphaFoldDB" id="A0A1E8GK46"/>
<comment type="caution">
    <text evidence="1">The sequence shown here is derived from an EMBL/GenBank/DDBJ whole genome shotgun (WGS) entry which is preliminary data.</text>
</comment>
<dbReference type="InterPro" id="IPR021247">
    <property type="entry name" value="DUF2785"/>
</dbReference>
<dbReference type="EMBL" id="MKIR01000024">
    <property type="protein sequence ID" value="OFI48621.1"/>
    <property type="molecule type" value="Genomic_DNA"/>
</dbReference>
<gene>
    <name evidence="1" type="ORF">BG261_06915</name>
</gene>
<evidence type="ECO:0008006" key="3">
    <source>
        <dbReference type="Google" id="ProtNLM"/>
    </source>
</evidence>
<name>A0A1E8GK46_9LACT</name>
<evidence type="ECO:0000313" key="2">
    <source>
        <dbReference type="Proteomes" id="UP000178622"/>
    </source>
</evidence>
<accession>A0A1E8GK46</accession>
<evidence type="ECO:0000313" key="1">
    <source>
        <dbReference type="EMBL" id="OFI48621.1"/>
    </source>
</evidence>
<organism evidence="1 2">
    <name type="scientific">Floricoccus tropicus</name>
    <dbReference type="NCBI Taxonomy" id="1859473"/>
    <lineage>
        <taxon>Bacteria</taxon>
        <taxon>Bacillati</taxon>
        <taxon>Bacillota</taxon>
        <taxon>Bacilli</taxon>
        <taxon>Lactobacillales</taxon>
        <taxon>Streptococcaceae</taxon>
        <taxon>Floricoccus</taxon>
    </lineage>
</organism>
<dbReference type="Proteomes" id="UP000178622">
    <property type="component" value="Unassembled WGS sequence"/>
</dbReference>
<dbReference type="RefSeq" id="WP_070793014.1">
    <property type="nucleotide sequence ID" value="NZ_MKIR01000024.1"/>
</dbReference>
<protein>
    <recommendedName>
        <fullName evidence="3">DUF2785 domain-containing protein</fullName>
    </recommendedName>
</protein>
<keyword evidence="2" id="KW-1185">Reference proteome</keyword>